<dbReference type="STRING" id="1288385.ERS137968_04673"/>
<evidence type="ECO:0000313" key="2">
    <source>
        <dbReference type="EMBL" id="CRY69521.1"/>
    </source>
</evidence>
<organism evidence="1 4">
    <name type="scientific">Yersinia pekkanenii</name>
    <dbReference type="NCBI Taxonomy" id="1288385"/>
    <lineage>
        <taxon>Bacteria</taxon>
        <taxon>Pseudomonadati</taxon>
        <taxon>Pseudomonadota</taxon>
        <taxon>Gammaproteobacteria</taxon>
        <taxon>Enterobacterales</taxon>
        <taxon>Yersiniaceae</taxon>
        <taxon>Yersinia</taxon>
    </lineage>
</organism>
<sequence>MMLITPVASQNKAFPLAGTPNRLSLSESHTNLVISGQLQKTLWVTFGYSQTSRNSPVRRNLLIKLDCAEMEFANHGIGVESKSHA</sequence>
<gene>
    <name evidence="1" type="ORF">ERS008529_04905</name>
    <name evidence="2" type="ORF">ERS137968_04673</name>
</gene>
<dbReference type="Proteomes" id="UP000045840">
    <property type="component" value="Unassembled WGS sequence"/>
</dbReference>
<dbReference type="AlphaFoldDB" id="A0A0T9RT70"/>
<dbReference type="RefSeq" id="WP_049615631.1">
    <property type="nucleotide sequence ID" value="NZ_CAWMMU010000059.1"/>
</dbReference>
<reference evidence="4" key="3">
    <citation type="submission" date="2015-03" db="EMBL/GenBank/DDBJ databases">
        <authorList>
            <consortium name="Pathogen Informatics"/>
        </authorList>
    </citation>
    <scope>NUCLEOTIDE SEQUENCE [LARGE SCALE GENOMIC DNA]</scope>
    <source>
        <strain evidence="4">A125KOH2</strain>
    </source>
</reference>
<accession>A0A0T9RT70</accession>
<dbReference type="Proteomes" id="UP000044625">
    <property type="component" value="Unassembled WGS sequence"/>
</dbReference>
<evidence type="ECO:0000313" key="1">
    <source>
        <dbReference type="EMBL" id="CNI80185.1"/>
    </source>
</evidence>
<evidence type="ECO:0000313" key="3">
    <source>
        <dbReference type="Proteomes" id="UP000044625"/>
    </source>
</evidence>
<dbReference type="EMBL" id="CQAZ01000166">
    <property type="protein sequence ID" value="CNI80185.1"/>
    <property type="molecule type" value="Genomic_DNA"/>
</dbReference>
<dbReference type="EMBL" id="CWJL01000059">
    <property type="protein sequence ID" value="CRY69521.1"/>
    <property type="molecule type" value="Genomic_DNA"/>
</dbReference>
<evidence type="ECO:0000313" key="4">
    <source>
        <dbReference type="Proteomes" id="UP000045840"/>
    </source>
</evidence>
<protein>
    <submittedName>
        <fullName evidence="1">Uncharacterized protein</fullName>
    </submittedName>
</protein>
<keyword evidence="3" id="KW-1185">Reference proteome</keyword>
<reference evidence="1" key="1">
    <citation type="submission" date="2015-03" db="EMBL/GenBank/DDBJ databases">
        <authorList>
            <person name="Murphy D."/>
        </authorList>
    </citation>
    <scope>NUCLEOTIDE SEQUENCE [LARGE SCALE GENOMIC DNA]</scope>
    <source>
        <strain evidence="1">A125KOH2</strain>
    </source>
</reference>
<proteinExistence type="predicted"/>
<name>A0A0T9RT70_9GAMM</name>
<reference evidence="2 3" key="2">
    <citation type="submission" date="2015-03" db="EMBL/GenBank/DDBJ databases">
        <authorList>
            <consortium name="Pathogen Informatics"/>
            <person name="Murphy D."/>
        </authorList>
    </citation>
    <scope>NUCLEOTIDE SEQUENCE [LARGE SCALE GENOMIC DNA]</scope>
    <source>
        <strain evidence="3">type strain: CIP110230</strain>
        <strain evidence="2">Type strain: CIP110230</strain>
    </source>
</reference>